<proteinExistence type="predicted"/>
<keyword evidence="2" id="KW-1185">Reference proteome</keyword>
<dbReference type="Proteomes" id="UP001222770">
    <property type="component" value="Unassembled WGS sequence"/>
</dbReference>
<accession>A0ABT6CIU5</accession>
<protein>
    <recommendedName>
        <fullName evidence="3">DUF2188 domain-containing protein</fullName>
    </recommendedName>
</protein>
<reference evidence="1 2" key="1">
    <citation type="submission" date="2023-03" db="EMBL/GenBank/DDBJ databases">
        <title>Novosphingobium cyanobacteriorum sp. nov., isolated from a eutrophic reservoir during the Microcystis bloom period.</title>
        <authorList>
            <person name="Kang M."/>
            <person name="Le V."/>
            <person name="Ko S.-R."/>
            <person name="Lee S.-A."/>
            <person name="Ahn C.-Y."/>
        </authorList>
    </citation>
    <scope>NUCLEOTIDE SEQUENCE [LARGE SCALE GENOMIC DNA]</scope>
    <source>
        <strain evidence="1 2">HBC54</strain>
    </source>
</reference>
<dbReference type="EMBL" id="JAROCY010000010">
    <property type="protein sequence ID" value="MDF8333832.1"/>
    <property type="molecule type" value="Genomic_DNA"/>
</dbReference>
<evidence type="ECO:0000313" key="2">
    <source>
        <dbReference type="Proteomes" id="UP001222770"/>
    </source>
</evidence>
<sequence length="75" mass="8344">MDWTYRIVDHGQHFALHEVCLDESGRPEEWVARAIDFAVDRDCGPDGLIASLEEALAAARSSPLLVLREGRLEPA</sequence>
<gene>
    <name evidence="1" type="ORF">POM99_11520</name>
</gene>
<evidence type="ECO:0008006" key="3">
    <source>
        <dbReference type="Google" id="ProtNLM"/>
    </source>
</evidence>
<comment type="caution">
    <text evidence="1">The sequence shown here is derived from an EMBL/GenBank/DDBJ whole genome shotgun (WGS) entry which is preliminary data.</text>
</comment>
<organism evidence="1 2">
    <name type="scientific">Novosphingobium cyanobacteriorum</name>
    <dbReference type="NCBI Taxonomy" id="3024215"/>
    <lineage>
        <taxon>Bacteria</taxon>
        <taxon>Pseudomonadati</taxon>
        <taxon>Pseudomonadota</taxon>
        <taxon>Alphaproteobacteria</taxon>
        <taxon>Sphingomonadales</taxon>
        <taxon>Sphingomonadaceae</taxon>
        <taxon>Novosphingobium</taxon>
    </lineage>
</organism>
<dbReference type="RefSeq" id="WP_277277907.1">
    <property type="nucleotide sequence ID" value="NZ_JAROCY010000010.1"/>
</dbReference>
<name>A0ABT6CIU5_9SPHN</name>
<evidence type="ECO:0000313" key="1">
    <source>
        <dbReference type="EMBL" id="MDF8333832.1"/>
    </source>
</evidence>